<dbReference type="InterPro" id="IPR036812">
    <property type="entry name" value="NAD(P)_OxRdtase_dom_sf"/>
</dbReference>
<dbReference type="Pfam" id="PF01042">
    <property type="entry name" value="Ribonuc_L-PSP"/>
    <property type="match status" value="1"/>
</dbReference>
<dbReference type="PANTHER" id="PTHR43147:SF2">
    <property type="entry name" value="NADP-DEPENDENT OXIDOREDUCTASE DOMAIN-CONTAINING PROTEIN"/>
    <property type="match status" value="1"/>
</dbReference>
<keyword evidence="4" id="KW-1185">Reference proteome</keyword>
<dbReference type="GO" id="GO:0016491">
    <property type="term" value="F:oxidoreductase activity"/>
    <property type="evidence" value="ECO:0007669"/>
    <property type="project" value="UniProtKB-KW"/>
</dbReference>
<evidence type="ECO:0000256" key="1">
    <source>
        <dbReference type="ARBA" id="ARBA00023002"/>
    </source>
</evidence>
<dbReference type="OrthoDB" id="686384at2759"/>
<evidence type="ECO:0000313" key="3">
    <source>
        <dbReference type="EMBL" id="KKY29847.1"/>
    </source>
</evidence>
<accession>A0A0G2F516</accession>
<dbReference type="STRING" id="1214573.A0A0G2F516"/>
<sequence length="469" mass="50869">MDALDGLECFDMADHYGDAELVVGHHDANSKAELTALTKWCPAENGVKSFENAEAAVDLALRRLGQSTIPLLQYHIWDYTDDTYIHNLTHLSSLKSQGKLSHLGLTNTDAAHLEMLLDTGFDIATNQVSCSVIDLRAIRGRMSNLCASRGVGLLCYGTLLGGFISERWLGQPEPEDIGALNWSLRKYLRFIWAAGGWNAFQGVLEALGTVARKHGVPIPAVATRWVLDAPAVKAVIVGTRLSVGSEQYIAQNLLAFSFELDDEDRAVIARAQEGLCDIPGDCGDEYRRPPYLTAAGDLSHHVEETDRSRSVREAIAAGQRVEYLSGSRLRAIPVLSASVHISMSQVYASSSLVDMRLQTTANPPVPSLACVGGTSAASQAVWALDIMEGALKALGSSMRDVVRTRVILSNRKDAEAVSEAHGWRMKCAGVLPANTLIEATLYEDEFLVEIEAWAEVDSGAKGTVQVYRS</sequence>
<dbReference type="PANTHER" id="PTHR43147">
    <property type="entry name" value="PROTEIN TAS"/>
    <property type="match status" value="1"/>
</dbReference>
<evidence type="ECO:0000313" key="4">
    <source>
        <dbReference type="Proteomes" id="UP000034680"/>
    </source>
</evidence>
<dbReference type="EMBL" id="LCUC01000596">
    <property type="protein sequence ID" value="KKY29847.1"/>
    <property type="molecule type" value="Genomic_DNA"/>
</dbReference>
<gene>
    <name evidence="3" type="ORF">UCDDA912_g10206</name>
</gene>
<proteinExistence type="predicted"/>
<dbReference type="SUPFAM" id="SSF51430">
    <property type="entry name" value="NAD(P)-linked oxidoreductase"/>
    <property type="match status" value="1"/>
</dbReference>
<dbReference type="Proteomes" id="UP000034680">
    <property type="component" value="Unassembled WGS sequence"/>
</dbReference>
<reference evidence="3 4" key="2">
    <citation type="submission" date="2015-05" db="EMBL/GenBank/DDBJ databases">
        <authorList>
            <person name="Morales-Cruz A."/>
            <person name="Amrine K.C."/>
            <person name="Cantu D."/>
        </authorList>
    </citation>
    <scope>NUCLEOTIDE SEQUENCE [LARGE SCALE GENOMIC DNA]</scope>
    <source>
        <strain evidence="3">DA912</strain>
    </source>
</reference>
<dbReference type="Gene3D" id="3.30.1330.40">
    <property type="entry name" value="RutC-like"/>
    <property type="match status" value="1"/>
</dbReference>
<dbReference type="InterPro" id="IPR023210">
    <property type="entry name" value="NADP_OxRdtase_dom"/>
</dbReference>
<evidence type="ECO:0000259" key="2">
    <source>
        <dbReference type="Pfam" id="PF00248"/>
    </source>
</evidence>
<keyword evidence="1" id="KW-0560">Oxidoreductase</keyword>
<reference evidence="3 4" key="1">
    <citation type="submission" date="2015-05" db="EMBL/GenBank/DDBJ databases">
        <title>Distinctive expansion of gene families associated with plant cell wall degradation and secondary metabolism in the genomes of grapevine trunk pathogens.</title>
        <authorList>
            <person name="Lawrence D.P."/>
            <person name="Travadon R."/>
            <person name="Rolshausen P.E."/>
            <person name="Baumgartner K."/>
        </authorList>
    </citation>
    <scope>NUCLEOTIDE SEQUENCE [LARGE SCALE GENOMIC DNA]</scope>
    <source>
        <strain evidence="3">DA912</strain>
    </source>
</reference>
<dbReference type="InterPro" id="IPR006175">
    <property type="entry name" value="YjgF/YER057c/UK114"/>
</dbReference>
<name>A0A0G2F516_9PEZI</name>
<comment type="caution">
    <text evidence="3">The sequence shown here is derived from an EMBL/GenBank/DDBJ whole genome shotgun (WGS) entry which is preliminary data.</text>
</comment>
<dbReference type="Gene3D" id="3.20.20.100">
    <property type="entry name" value="NADP-dependent oxidoreductase domain"/>
    <property type="match status" value="1"/>
</dbReference>
<dbReference type="Pfam" id="PF00248">
    <property type="entry name" value="Aldo_ket_red"/>
    <property type="match status" value="1"/>
</dbReference>
<organism evidence="3 4">
    <name type="scientific">Diaporthe ampelina</name>
    <dbReference type="NCBI Taxonomy" id="1214573"/>
    <lineage>
        <taxon>Eukaryota</taxon>
        <taxon>Fungi</taxon>
        <taxon>Dikarya</taxon>
        <taxon>Ascomycota</taxon>
        <taxon>Pezizomycotina</taxon>
        <taxon>Sordariomycetes</taxon>
        <taxon>Sordariomycetidae</taxon>
        <taxon>Diaporthales</taxon>
        <taxon>Diaporthaceae</taxon>
        <taxon>Diaporthe</taxon>
    </lineage>
</organism>
<dbReference type="AlphaFoldDB" id="A0A0G2F516"/>
<feature type="domain" description="NADP-dependent oxidoreductase" evidence="2">
    <location>
        <begin position="6"/>
        <end position="270"/>
    </location>
</feature>
<protein>
    <submittedName>
        <fullName evidence="3">Putative aldo keto reductase</fullName>
    </submittedName>
</protein>
<dbReference type="InterPro" id="IPR035959">
    <property type="entry name" value="RutC-like_sf"/>
</dbReference>
<dbReference type="SUPFAM" id="SSF55298">
    <property type="entry name" value="YjgF-like"/>
    <property type="match status" value="1"/>
</dbReference>